<dbReference type="Proteomes" id="UP000789326">
    <property type="component" value="Unassembled WGS sequence"/>
</dbReference>
<evidence type="ECO:0000313" key="2">
    <source>
        <dbReference type="Proteomes" id="UP000789326"/>
    </source>
</evidence>
<name>A0A9W4PEV2_9BACI</name>
<dbReference type="AlphaFoldDB" id="A0A9W4PEV2"/>
<protein>
    <submittedName>
        <fullName evidence="1">Uncharacterized protein</fullName>
    </submittedName>
</protein>
<organism evidence="1 2">
    <name type="scientific">Peribacillus simplex</name>
    <dbReference type="NCBI Taxonomy" id="1478"/>
    <lineage>
        <taxon>Bacteria</taxon>
        <taxon>Bacillati</taxon>
        <taxon>Bacillota</taxon>
        <taxon>Bacilli</taxon>
        <taxon>Bacillales</taxon>
        <taxon>Bacillaceae</taxon>
        <taxon>Peribacillus</taxon>
    </lineage>
</organism>
<evidence type="ECO:0000313" key="1">
    <source>
        <dbReference type="EMBL" id="CAH0184833.1"/>
    </source>
</evidence>
<comment type="caution">
    <text evidence="1">The sequence shown here is derived from an EMBL/GenBank/DDBJ whole genome shotgun (WGS) entry which is preliminary data.</text>
</comment>
<dbReference type="EMBL" id="CAKKMG010000014">
    <property type="protein sequence ID" value="CAH0184833.1"/>
    <property type="molecule type" value="Genomic_DNA"/>
</dbReference>
<accession>A0A9W4PEV2</accession>
<reference evidence="1" key="1">
    <citation type="submission" date="2021-11" db="EMBL/GenBank/DDBJ databases">
        <authorList>
            <person name="Bulgarelli D."/>
        </authorList>
    </citation>
    <scope>NUCLEOTIDE SEQUENCE</scope>
    <source>
        <strain evidence="1">Bi133</strain>
    </source>
</reference>
<gene>
    <name evidence="1" type="ORF">SRABI133_01518</name>
</gene>
<proteinExistence type="predicted"/>
<sequence length="128" mass="13815">MASTSGNNSMVTVLNISYTKNFTTGIGTTRYLKEPNRTAKLASSKPFNTYASNVDSLRGAENGTTAGWLISGFSGGSLVAGKVISWATAKKILTKVAGPVAVVSNTWALSQWFYYYNKIEKSWSSLKK</sequence>